<evidence type="ECO:0000256" key="1">
    <source>
        <dbReference type="SAM" id="MobiDB-lite"/>
    </source>
</evidence>
<dbReference type="AlphaFoldDB" id="A0A2V1DCQ6"/>
<feature type="region of interest" description="Disordered" evidence="1">
    <location>
        <begin position="69"/>
        <end position="115"/>
    </location>
</feature>
<feature type="compositionally biased region" description="Polar residues" evidence="1">
    <location>
        <begin position="102"/>
        <end position="115"/>
    </location>
</feature>
<feature type="compositionally biased region" description="Polar residues" evidence="1">
    <location>
        <begin position="23"/>
        <end position="33"/>
    </location>
</feature>
<organism evidence="2 3">
    <name type="scientific">Periconia macrospinosa</name>
    <dbReference type="NCBI Taxonomy" id="97972"/>
    <lineage>
        <taxon>Eukaryota</taxon>
        <taxon>Fungi</taxon>
        <taxon>Dikarya</taxon>
        <taxon>Ascomycota</taxon>
        <taxon>Pezizomycotina</taxon>
        <taxon>Dothideomycetes</taxon>
        <taxon>Pleosporomycetidae</taxon>
        <taxon>Pleosporales</taxon>
        <taxon>Massarineae</taxon>
        <taxon>Periconiaceae</taxon>
        <taxon>Periconia</taxon>
    </lineage>
</organism>
<proteinExistence type="predicted"/>
<feature type="region of interest" description="Disordered" evidence="1">
    <location>
        <begin position="1"/>
        <end position="33"/>
    </location>
</feature>
<reference evidence="2 3" key="1">
    <citation type="journal article" date="2018" name="Sci. Rep.">
        <title>Comparative genomics provides insights into the lifestyle and reveals functional heterogeneity of dark septate endophytic fungi.</title>
        <authorList>
            <person name="Knapp D.G."/>
            <person name="Nemeth J.B."/>
            <person name="Barry K."/>
            <person name="Hainaut M."/>
            <person name="Henrissat B."/>
            <person name="Johnson J."/>
            <person name="Kuo A."/>
            <person name="Lim J.H.P."/>
            <person name="Lipzen A."/>
            <person name="Nolan M."/>
            <person name="Ohm R.A."/>
            <person name="Tamas L."/>
            <person name="Grigoriev I.V."/>
            <person name="Spatafora J.W."/>
            <person name="Nagy L.G."/>
            <person name="Kovacs G.M."/>
        </authorList>
    </citation>
    <scope>NUCLEOTIDE SEQUENCE [LARGE SCALE GENOMIC DNA]</scope>
    <source>
        <strain evidence="2 3">DSE2036</strain>
    </source>
</reference>
<sequence length="115" mass="12615">MVQAFTSRFTQRSTHSCPCLPSEASSNQSTHISLPQSTSPFSLALTITIICVQSQYLVCGLLSPSLEPLKPPSQIHKPPSIDYSLLADHPSPTTLPRFESPSPFQKNQNQKPKPN</sequence>
<dbReference type="EMBL" id="KZ805480">
    <property type="protein sequence ID" value="PVH95926.1"/>
    <property type="molecule type" value="Genomic_DNA"/>
</dbReference>
<feature type="compositionally biased region" description="Polar residues" evidence="1">
    <location>
        <begin position="1"/>
        <end position="16"/>
    </location>
</feature>
<evidence type="ECO:0000313" key="2">
    <source>
        <dbReference type="EMBL" id="PVH95926.1"/>
    </source>
</evidence>
<protein>
    <submittedName>
        <fullName evidence="2">Uncharacterized protein</fullName>
    </submittedName>
</protein>
<accession>A0A2V1DCQ6</accession>
<dbReference type="Proteomes" id="UP000244855">
    <property type="component" value="Unassembled WGS sequence"/>
</dbReference>
<evidence type="ECO:0000313" key="3">
    <source>
        <dbReference type="Proteomes" id="UP000244855"/>
    </source>
</evidence>
<gene>
    <name evidence="2" type="ORF">DM02DRAFT_137142</name>
</gene>
<keyword evidence="3" id="KW-1185">Reference proteome</keyword>
<name>A0A2V1DCQ6_9PLEO</name>